<feature type="signal peptide" evidence="1">
    <location>
        <begin position="1"/>
        <end position="21"/>
    </location>
</feature>
<dbReference type="Gene3D" id="1.25.40.880">
    <property type="entry name" value="Alkyl sulfatase, dimerisation domain"/>
    <property type="match status" value="1"/>
</dbReference>
<dbReference type="PANTHER" id="PTHR43223:SF2">
    <property type="entry name" value="METALLO-BETA-LACTAMASE DOMAIN-CONTAINING PROTEIN"/>
    <property type="match status" value="1"/>
</dbReference>
<dbReference type="InterPro" id="IPR036527">
    <property type="entry name" value="SCP2_sterol-bd_dom_sf"/>
</dbReference>
<dbReference type="Proteomes" id="UP001208570">
    <property type="component" value="Unassembled WGS sequence"/>
</dbReference>
<comment type="caution">
    <text evidence="3">The sequence shown here is derived from an EMBL/GenBank/DDBJ whole genome shotgun (WGS) entry which is preliminary data.</text>
</comment>
<dbReference type="GO" id="GO:0046983">
    <property type="term" value="F:protein dimerization activity"/>
    <property type="evidence" value="ECO:0007669"/>
    <property type="project" value="InterPro"/>
</dbReference>
<dbReference type="Gene3D" id="3.60.15.30">
    <property type="entry name" value="Metallo-beta-lactamase domain"/>
    <property type="match status" value="1"/>
</dbReference>
<dbReference type="InterPro" id="IPR044097">
    <property type="entry name" value="Bds1/SdsA1_MBL-fold"/>
</dbReference>
<dbReference type="PANTHER" id="PTHR43223">
    <property type="entry name" value="ALKYL/ARYL-SULFATASE"/>
    <property type="match status" value="1"/>
</dbReference>
<evidence type="ECO:0000256" key="1">
    <source>
        <dbReference type="SAM" id="SignalP"/>
    </source>
</evidence>
<dbReference type="Pfam" id="PF00753">
    <property type="entry name" value="Lactamase_B"/>
    <property type="match status" value="1"/>
</dbReference>
<reference evidence="3" key="1">
    <citation type="journal article" date="2023" name="Mol. Biol. Evol.">
        <title>Third-Generation Sequencing Reveals the Adaptive Role of the Epigenome in Three Deep-Sea Polychaetes.</title>
        <authorList>
            <person name="Perez M."/>
            <person name="Aroh O."/>
            <person name="Sun Y."/>
            <person name="Lan Y."/>
            <person name="Juniper S.K."/>
            <person name="Young C.R."/>
            <person name="Angers B."/>
            <person name="Qian P.Y."/>
        </authorList>
    </citation>
    <scope>NUCLEOTIDE SEQUENCE</scope>
    <source>
        <strain evidence="3">P08H-3</strain>
    </source>
</reference>
<dbReference type="InterPro" id="IPR001279">
    <property type="entry name" value="Metallo-B-lactamas"/>
</dbReference>
<dbReference type="CDD" id="cd07710">
    <property type="entry name" value="arylsulfatase_Sdsa1-like_MBL-fold"/>
    <property type="match status" value="1"/>
</dbReference>
<dbReference type="InterPro" id="IPR052195">
    <property type="entry name" value="Bact_Alkyl/Aryl-Sulfatase"/>
</dbReference>
<sequence>MGKKMMLLGLAIAVTLRYLWKTPHQDSVSLEDIDIPEVLQASLRDYGPPEVIKVSDNVFVAVGYSFATVTLIVGSDGVIVVDTSDNMETATRILNEFHRLTDKPTKLIIYTHHHPDHVYGAKAFITPGAPAPEIWAHQRVTKEEILAQTVTEMYMKRAGYQFGVFLDDKYRLKILHGSGSLKDAFRGKSGKLPPTKLVKGDFNATVADIHFRILHIPGETSDHIGVWLPESGILIAADNFCKSFPNLYAIRGTAPRDVTDWIRSLDKMIELRPRWLISGHYKPIEGEEEVRAILTDYRCAIQYVHDQTVRHINKGTHPDEIAKTVRLHDDFKDNPYLWQVYGTVPWSAKGIYDMYMGWFSGYAVDLNPLTPAERARKMVELVGEDRLLSTAESALKSHEYQWALELASHVFVADASNGRAVSMRRAALKKITGRMTSGNGRHFLMSTILDDSGLLPKLQAKQLYANMPAPAILARIRYRVNAETVPIGEDIRGCFNFTDTSSTICLRLYRSVIIQLPSEVEEWNFKVYLKETTFIDLLNNFYNRRVFDTIHQDILIKGDSSKLQKFFSYIDVD</sequence>
<proteinExistence type="predicted"/>
<keyword evidence="4" id="KW-1185">Reference proteome</keyword>
<dbReference type="EMBL" id="JAODUP010000415">
    <property type="protein sequence ID" value="KAK2150261.1"/>
    <property type="molecule type" value="Genomic_DNA"/>
</dbReference>
<dbReference type="SMART" id="SM00849">
    <property type="entry name" value="Lactamase_B"/>
    <property type="match status" value="1"/>
</dbReference>
<dbReference type="GO" id="GO:0018741">
    <property type="term" value="F:linear primary-alkylsulfatase activity"/>
    <property type="evidence" value="ECO:0007669"/>
    <property type="project" value="InterPro"/>
</dbReference>
<dbReference type="InterPro" id="IPR038536">
    <property type="entry name" value="Alkyl/aryl-sulf_dimr_sf"/>
</dbReference>
<evidence type="ECO:0000259" key="2">
    <source>
        <dbReference type="SMART" id="SM00849"/>
    </source>
</evidence>
<dbReference type="SUPFAM" id="SSF56281">
    <property type="entry name" value="Metallo-hydrolase/oxidoreductase"/>
    <property type="match status" value="1"/>
</dbReference>
<protein>
    <recommendedName>
        <fullName evidence="2">Metallo-beta-lactamase domain-containing protein</fullName>
    </recommendedName>
</protein>
<organism evidence="3 4">
    <name type="scientific">Paralvinella palmiformis</name>
    <dbReference type="NCBI Taxonomy" id="53620"/>
    <lineage>
        <taxon>Eukaryota</taxon>
        <taxon>Metazoa</taxon>
        <taxon>Spiralia</taxon>
        <taxon>Lophotrochozoa</taxon>
        <taxon>Annelida</taxon>
        <taxon>Polychaeta</taxon>
        <taxon>Sedentaria</taxon>
        <taxon>Canalipalpata</taxon>
        <taxon>Terebellida</taxon>
        <taxon>Terebelliformia</taxon>
        <taxon>Alvinellidae</taxon>
        <taxon>Paralvinella</taxon>
    </lineage>
</organism>
<feature type="chain" id="PRO_5041936841" description="Metallo-beta-lactamase domain-containing protein" evidence="1">
    <location>
        <begin position="22"/>
        <end position="573"/>
    </location>
</feature>
<dbReference type="SUPFAM" id="SSF55718">
    <property type="entry name" value="SCP-like"/>
    <property type="match status" value="1"/>
</dbReference>
<dbReference type="Gene3D" id="3.30.1050.10">
    <property type="entry name" value="SCP2 sterol-binding domain"/>
    <property type="match status" value="1"/>
</dbReference>
<dbReference type="InterPro" id="IPR036866">
    <property type="entry name" value="RibonucZ/Hydroxyglut_hydro"/>
</dbReference>
<name>A0AAD9JCV4_9ANNE</name>
<dbReference type="InterPro" id="IPR029228">
    <property type="entry name" value="Alkyl_sulf_dimr"/>
</dbReference>
<feature type="domain" description="Metallo-beta-lactamase" evidence="2">
    <location>
        <begin position="66"/>
        <end position="280"/>
    </location>
</feature>
<dbReference type="GO" id="GO:0018909">
    <property type="term" value="P:dodecyl sulfate metabolic process"/>
    <property type="evidence" value="ECO:0007669"/>
    <property type="project" value="InterPro"/>
</dbReference>
<accession>A0AAD9JCV4</accession>
<dbReference type="Pfam" id="PF14863">
    <property type="entry name" value="Alkyl_sulf_dimr"/>
    <property type="match status" value="1"/>
</dbReference>
<gene>
    <name evidence="3" type="ORF">LSH36_415g02032</name>
</gene>
<evidence type="ECO:0000313" key="3">
    <source>
        <dbReference type="EMBL" id="KAK2150261.1"/>
    </source>
</evidence>
<keyword evidence="1" id="KW-0732">Signal</keyword>
<dbReference type="AlphaFoldDB" id="A0AAD9JCV4"/>
<evidence type="ECO:0000313" key="4">
    <source>
        <dbReference type="Proteomes" id="UP001208570"/>
    </source>
</evidence>